<dbReference type="EMBL" id="MVHS01000040">
    <property type="protein sequence ID" value="ORA67747.1"/>
    <property type="molecule type" value="Genomic_DNA"/>
</dbReference>
<dbReference type="PANTHER" id="PTHR46268:SF6">
    <property type="entry name" value="UNIVERSAL STRESS PROTEIN UP12"/>
    <property type="match status" value="1"/>
</dbReference>
<dbReference type="Pfam" id="PF00582">
    <property type="entry name" value="Usp"/>
    <property type="match status" value="2"/>
</dbReference>
<dbReference type="Gene3D" id="3.40.50.12370">
    <property type="match status" value="1"/>
</dbReference>
<comment type="caution">
    <text evidence="2">The sequence shown here is derived from an EMBL/GenBank/DDBJ whole genome shotgun (WGS) entry which is preliminary data.</text>
</comment>
<evidence type="ECO:0000313" key="2">
    <source>
        <dbReference type="EMBL" id="ORA67747.1"/>
    </source>
</evidence>
<dbReference type="STRING" id="444597.BST26_15215"/>
<dbReference type="PANTHER" id="PTHR46268">
    <property type="entry name" value="STRESS RESPONSE PROTEIN NHAX"/>
    <property type="match status" value="1"/>
</dbReference>
<evidence type="ECO:0000313" key="3">
    <source>
        <dbReference type="Proteomes" id="UP000192801"/>
    </source>
</evidence>
<protein>
    <submittedName>
        <fullName evidence="2">Uncharacterized protein</fullName>
    </submittedName>
</protein>
<dbReference type="RefSeq" id="WP_083032084.1">
    <property type="nucleotide sequence ID" value="NZ_AP022618.1"/>
</dbReference>
<name>A0A1X0D5U0_9MYCO</name>
<dbReference type="AlphaFoldDB" id="A0A1X0D5U0"/>
<evidence type="ECO:0000256" key="1">
    <source>
        <dbReference type="ARBA" id="ARBA00008791"/>
    </source>
</evidence>
<dbReference type="InterPro" id="IPR006015">
    <property type="entry name" value="Universal_stress_UspA"/>
</dbReference>
<organism evidence="2 3">
    <name type="scientific">Mycolicibacterium insubricum</name>
    <dbReference type="NCBI Taxonomy" id="444597"/>
    <lineage>
        <taxon>Bacteria</taxon>
        <taxon>Bacillati</taxon>
        <taxon>Actinomycetota</taxon>
        <taxon>Actinomycetes</taxon>
        <taxon>Mycobacteriales</taxon>
        <taxon>Mycobacteriaceae</taxon>
        <taxon>Mycolicibacterium</taxon>
    </lineage>
</organism>
<proteinExistence type="inferred from homology"/>
<dbReference type="Proteomes" id="UP000192801">
    <property type="component" value="Unassembled WGS sequence"/>
</dbReference>
<dbReference type="CDD" id="cd00293">
    <property type="entry name" value="USP-like"/>
    <property type="match status" value="1"/>
</dbReference>
<sequence>MTLLVGYPVKLRADDVMHLAVTLARSTGEDLVVAVITPAPWMPGMSRADQGYRAYIDELVSDAHAAARAHVPADISARYVSAAARSVPAGLMDAAAAVGADAIVVGSSDDGRPGEVALSSVADRLLHSAQVPVAVATRGYPADIAGITRVTCAFTGGAQNLVLLAFARALASRYGCPLRLVSFAVHLSPPEVARFNTESGQVLAEWTENIYVAAHRALGDHPDEPPQIVIARGEQWAEAFGTVDWEAGELLVVGSSEAGPIERVFLGSRATKIVRHSPVPVLVVPRAAADNPADLH</sequence>
<dbReference type="SUPFAM" id="SSF52402">
    <property type="entry name" value="Adenine nucleotide alpha hydrolases-like"/>
    <property type="match status" value="2"/>
</dbReference>
<keyword evidence="3" id="KW-1185">Reference proteome</keyword>
<dbReference type="InterPro" id="IPR006016">
    <property type="entry name" value="UspA"/>
</dbReference>
<accession>A0A1X0D5U0</accession>
<dbReference type="PRINTS" id="PR01438">
    <property type="entry name" value="UNVRSLSTRESS"/>
</dbReference>
<comment type="similarity">
    <text evidence="1">Belongs to the universal stress protein A family.</text>
</comment>
<reference evidence="2 3" key="1">
    <citation type="submission" date="2016-12" db="EMBL/GenBank/DDBJ databases">
        <title>The new phylogeny of genus Mycobacterium.</title>
        <authorList>
            <person name="Tortoli E."/>
            <person name="Trovato A."/>
            <person name="Cirillo D.M."/>
        </authorList>
    </citation>
    <scope>NUCLEOTIDE SEQUENCE [LARGE SCALE GENOMIC DNA]</scope>
    <source>
        <strain evidence="2 3">DSM 45130</strain>
    </source>
</reference>
<gene>
    <name evidence="2" type="ORF">BST26_15215</name>
</gene>
<dbReference type="OrthoDB" id="5242641at2"/>